<accession>A0AAE4B378</accession>
<dbReference type="Proteomes" id="UP001240236">
    <property type="component" value="Unassembled WGS sequence"/>
</dbReference>
<reference evidence="1 2" key="1">
    <citation type="submission" date="2023-07" db="EMBL/GenBank/DDBJ databases">
        <title>Sequencing the genomes of 1000 actinobacteria strains.</title>
        <authorList>
            <person name="Klenk H.-P."/>
        </authorList>
    </citation>
    <scope>NUCLEOTIDE SEQUENCE [LARGE SCALE GENOMIC DNA]</scope>
    <source>
        <strain evidence="1 2">DSM 44709</strain>
    </source>
</reference>
<sequence>MGTRRSLPRKSWTSAVTVDDLVRHLTDDGVRLDLR</sequence>
<protein>
    <submittedName>
        <fullName evidence="1">Uncharacterized protein</fullName>
    </submittedName>
</protein>
<organism evidence="1 2">
    <name type="scientific">Catenuloplanes indicus</name>
    <dbReference type="NCBI Taxonomy" id="137267"/>
    <lineage>
        <taxon>Bacteria</taxon>
        <taxon>Bacillati</taxon>
        <taxon>Actinomycetota</taxon>
        <taxon>Actinomycetes</taxon>
        <taxon>Micromonosporales</taxon>
        <taxon>Micromonosporaceae</taxon>
        <taxon>Catenuloplanes</taxon>
    </lineage>
</organism>
<gene>
    <name evidence="1" type="ORF">J2S42_008130</name>
</gene>
<evidence type="ECO:0000313" key="2">
    <source>
        <dbReference type="Proteomes" id="UP001240236"/>
    </source>
</evidence>
<proteinExistence type="predicted"/>
<name>A0AAE4B378_9ACTN</name>
<keyword evidence="2" id="KW-1185">Reference proteome</keyword>
<dbReference type="AlphaFoldDB" id="A0AAE4B378"/>
<comment type="caution">
    <text evidence="1">The sequence shown here is derived from an EMBL/GenBank/DDBJ whole genome shotgun (WGS) entry which is preliminary data.</text>
</comment>
<dbReference type="EMBL" id="JAUSUZ010000001">
    <property type="protein sequence ID" value="MDQ0371461.1"/>
    <property type="molecule type" value="Genomic_DNA"/>
</dbReference>
<evidence type="ECO:0000313" key="1">
    <source>
        <dbReference type="EMBL" id="MDQ0371461.1"/>
    </source>
</evidence>